<reference evidence="2" key="1">
    <citation type="journal article" date="2023" name="Mol. Phylogenet. Evol.">
        <title>Genome-scale phylogeny and comparative genomics of the fungal order Sordariales.</title>
        <authorList>
            <person name="Hensen N."/>
            <person name="Bonometti L."/>
            <person name="Westerberg I."/>
            <person name="Brannstrom I.O."/>
            <person name="Guillou S."/>
            <person name="Cros-Aarteil S."/>
            <person name="Calhoun S."/>
            <person name="Haridas S."/>
            <person name="Kuo A."/>
            <person name="Mondo S."/>
            <person name="Pangilinan J."/>
            <person name="Riley R."/>
            <person name="LaButti K."/>
            <person name="Andreopoulos B."/>
            <person name="Lipzen A."/>
            <person name="Chen C."/>
            <person name="Yan M."/>
            <person name="Daum C."/>
            <person name="Ng V."/>
            <person name="Clum A."/>
            <person name="Steindorff A."/>
            <person name="Ohm R.A."/>
            <person name="Martin F."/>
            <person name="Silar P."/>
            <person name="Natvig D.O."/>
            <person name="Lalanne C."/>
            <person name="Gautier V."/>
            <person name="Ament-Velasquez S.L."/>
            <person name="Kruys A."/>
            <person name="Hutchinson M.I."/>
            <person name="Powell A.J."/>
            <person name="Barry K."/>
            <person name="Miller A.N."/>
            <person name="Grigoriev I.V."/>
            <person name="Debuchy R."/>
            <person name="Gladieux P."/>
            <person name="Hiltunen Thoren M."/>
            <person name="Johannesson H."/>
        </authorList>
    </citation>
    <scope>NUCLEOTIDE SEQUENCE</scope>
    <source>
        <strain evidence="2">CBS 757.83</strain>
    </source>
</reference>
<dbReference type="Gene3D" id="1.10.510.10">
    <property type="entry name" value="Transferase(Phosphotransferase) domain 1"/>
    <property type="match status" value="1"/>
</dbReference>
<protein>
    <recommendedName>
        <fullName evidence="1">Protein kinase domain-containing protein</fullName>
    </recommendedName>
</protein>
<dbReference type="InterPro" id="IPR051681">
    <property type="entry name" value="Ser/Thr_Kinases-Pseudokinases"/>
</dbReference>
<sequence>PTWRLDGVDPTGRRFFATPRFARDKPPLRIDVYVPPAEEFLASTSAQAVIRPWEAIYRRRGRGVEEFDVGRWLLRVLERWGGELDMDMDMDMDMEGSGEEGIQGRSRRGGRREEVALVARYGVEKGMVGVERLVKMWDGEGVCWKGVEVMEWERLRFGRQVHEVISLVTVDGDEEGGGGDEALAGGRGVAMVFKSVLQEQRYMYNELKMLLSLEPHPNVISRPIGVVTKKGRFGGRRGVCGFLLEWFPLGSLRERLLRDDYDATTSMAQRLRWARQVTEAFVHINRHEQAGFYPDLKPDNIVLREDRDTGLLDAVLIDLEQRGGWFAWSPPEVAYVEYLEMLADGSGLPDGELKEEIKGQLRAYYEEPDWSPETGSQRYSNATGGFSSPWLALLRQRQAGGEGKDLLERAQVFMLGKLLWCILEGQAMVRCGIDHETLQDVDPEYESRRSGKVRAFPDFRRTPVELRELIRACTAGAPEWNTQEPRLPGVILRGGKLYPADWPVGLVATSGDTRAAAKRFWAQEVERARMFMGELLAFRGMLQEPSQLAASASRPGLLKQVHTRPLFSAILNELTRIKGCV</sequence>
<feature type="non-terminal residue" evidence="2">
    <location>
        <position position="1"/>
    </location>
</feature>
<reference evidence="2" key="2">
    <citation type="submission" date="2023-05" db="EMBL/GenBank/DDBJ databases">
        <authorList>
            <consortium name="Lawrence Berkeley National Laboratory"/>
            <person name="Steindorff A."/>
            <person name="Hensen N."/>
            <person name="Bonometti L."/>
            <person name="Westerberg I."/>
            <person name="Brannstrom I.O."/>
            <person name="Guillou S."/>
            <person name="Cros-Aarteil S."/>
            <person name="Calhoun S."/>
            <person name="Haridas S."/>
            <person name="Kuo A."/>
            <person name="Mondo S."/>
            <person name="Pangilinan J."/>
            <person name="Riley R."/>
            <person name="Labutti K."/>
            <person name="Andreopoulos B."/>
            <person name="Lipzen A."/>
            <person name="Chen C."/>
            <person name="Yanf M."/>
            <person name="Daum C."/>
            <person name="Ng V."/>
            <person name="Clum A."/>
            <person name="Ohm R."/>
            <person name="Martin F."/>
            <person name="Silar P."/>
            <person name="Natvig D."/>
            <person name="Lalanne C."/>
            <person name="Gautier V."/>
            <person name="Ament-Velasquez S.L."/>
            <person name="Kruys A."/>
            <person name="Hutchinson M.I."/>
            <person name="Powell A.J."/>
            <person name="Barry K."/>
            <person name="Miller A.N."/>
            <person name="Grigoriev I.V."/>
            <person name="Debuchy R."/>
            <person name="Gladieux P."/>
            <person name="Thoren M.H."/>
            <person name="Johannesson H."/>
        </authorList>
    </citation>
    <scope>NUCLEOTIDE SEQUENCE</scope>
    <source>
        <strain evidence="2">CBS 757.83</strain>
    </source>
</reference>
<accession>A0AAN6Q2K9</accession>
<proteinExistence type="predicted"/>
<feature type="domain" description="Protein kinase" evidence="1">
    <location>
        <begin position="167"/>
        <end position="498"/>
    </location>
</feature>
<organism evidence="2 3">
    <name type="scientific">Parathielavia hyrcaniae</name>
    <dbReference type="NCBI Taxonomy" id="113614"/>
    <lineage>
        <taxon>Eukaryota</taxon>
        <taxon>Fungi</taxon>
        <taxon>Dikarya</taxon>
        <taxon>Ascomycota</taxon>
        <taxon>Pezizomycotina</taxon>
        <taxon>Sordariomycetes</taxon>
        <taxon>Sordariomycetidae</taxon>
        <taxon>Sordariales</taxon>
        <taxon>Chaetomiaceae</taxon>
        <taxon>Parathielavia</taxon>
    </lineage>
</organism>
<dbReference type="EMBL" id="MU863631">
    <property type="protein sequence ID" value="KAK4102452.1"/>
    <property type="molecule type" value="Genomic_DNA"/>
</dbReference>
<dbReference type="PANTHER" id="PTHR44329">
    <property type="entry name" value="SERINE/THREONINE-PROTEIN KINASE TNNI3K-RELATED"/>
    <property type="match status" value="1"/>
</dbReference>
<gene>
    <name evidence="2" type="ORF">N658DRAFT_403130</name>
</gene>
<evidence type="ECO:0000259" key="1">
    <source>
        <dbReference type="PROSITE" id="PS50011"/>
    </source>
</evidence>
<dbReference type="PROSITE" id="PS50011">
    <property type="entry name" value="PROTEIN_KINASE_DOM"/>
    <property type="match status" value="1"/>
</dbReference>
<dbReference type="Proteomes" id="UP001305647">
    <property type="component" value="Unassembled WGS sequence"/>
</dbReference>
<dbReference type="SUPFAM" id="SSF56112">
    <property type="entry name" value="Protein kinase-like (PK-like)"/>
    <property type="match status" value="1"/>
</dbReference>
<dbReference type="InterPro" id="IPR000719">
    <property type="entry name" value="Prot_kinase_dom"/>
</dbReference>
<dbReference type="GO" id="GO:0005524">
    <property type="term" value="F:ATP binding"/>
    <property type="evidence" value="ECO:0007669"/>
    <property type="project" value="InterPro"/>
</dbReference>
<dbReference type="InterPro" id="IPR011009">
    <property type="entry name" value="Kinase-like_dom_sf"/>
</dbReference>
<keyword evidence="3" id="KW-1185">Reference proteome</keyword>
<comment type="caution">
    <text evidence="2">The sequence shown here is derived from an EMBL/GenBank/DDBJ whole genome shotgun (WGS) entry which is preliminary data.</text>
</comment>
<feature type="non-terminal residue" evidence="2">
    <location>
        <position position="581"/>
    </location>
</feature>
<name>A0AAN6Q2K9_9PEZI</name>
<dbReference type="GO" id="GO:0004674">
    <property type="term" value="F:protein serine/threonine kinase activity"/>
    <property type="evidence" value="ECO:0007669"/>
    <property type="project" value="TreeGrafter"/>
</dbReference>
<dbReference type="AlphaFoldDB" id="A0AAN6Q2K9"/>
<evidence type="ECO:0000313" key="3">
    <source>
        <dbReference type="Proteomes" id="UP001305647"/>
    </source>
</evidence>
<evidence type="ECO:0000313" key="2">
    <source>
        <dbReference type="EMBL" id="KAK4102452.1"/>
    </source>
</evidence>